<accession>A0ABP5V099</accession>
<evidence type="ECO:0000313" key="1">
    <source>
        <dbReference type="EMBL" id="GAA2391650.1"/>
    </source>
</evidence>
<keyword evidence="2" id="KW-1185">Reference proteome</keyword>
<comment type="caution">
    <text evidence="1">The sequence shown here is derived from an EMBL/GenBank/DDBJ whole genome shotgun (WGS) entry which is preliminary data.</text>
</comment>
<organism evidence="1 2">
    <name type="scientific">Streptomyces glaucosporus</name>
    <dbReference type="NCBI Taxonomy" id="284044"/>
    <lineage>
        <taxon>Bacteria</taxon>
        <taxon>Bacillati</taxon>
        <taxon>Actinomycetota</taxon>
        <taxon>Actinomycetes</taxon>
        <taxon>Kitasatosporales</taxon>
        <taxon>Streptomycetaceae</taxon>
        <taxon>Streptomyces</taxon>
    </lineage>
</organism>
<proteinExistence type="predicted"/>
<protein>
    <submittedName>
        <fullName evidence="1">Uncharacterized protein</fullName>
    </submittedName>
</protein>
<sequence length="157" mass="16737">MRVTDGCDKPLTLSVRGLLPFPAMDVGGEHAMAYARHTGQRLRAAIGYVCGNTPYIRQTLLEAGNARALDVALEAIRSAADPEPALTALHEALLAAGDARGIMPTARGLRPAGANAHLPPLAVYVCPTDRCSRHSRAEHDDPPRCTLSGEPLRLTRL</sequence>
<evidence type="ECO:0000313" key="2">
    <source>
        <dbReference type="Proteomes" id="UP001500058"/>
    </source>
</evidence>
<name>A0ABP5V099_9ACTN</name>
<gene>
    <name evidence="1" type="ORF">GCM10010420_14870</name>
</gene>
<reference evidence="2" key="1">
    <citation type="journal article" date="2019" name="Int. J. Syst. Evol. Microbiol.">
        <title>The Global Catalogue of Microorganisms (GCM) 10K type strain sequencing project: providing services to taxonomists for standard genome sequencing and annotation.</title>
        <authorList>
            <consortium name="The Broad Institute Genomics Platform"/>
            <consortium name="The Broad Institute Genome Sequencing Center for Infectious Disease"/>
            <person name="Wu L."/>
            <person name="Ma J."/>
        </authorList>
    </citation>
    <scope>NUCLEOTIDE SEQUENCE [LARGE SCALE GENOMIC DNA]</scope>
    <source>
        <strain evidence="2">JCM 6921</strain>
    </source>
</reference>
<dbReference type="EMBL" id="BAAATJ010000004">
    <property type="protein sequence ID" value="GAA2391650.1"/>
    <property type="molecule type" value="Genomic_DNA"/>
</dbReference>
<dbReference type="Proteomes" id="UP001500058">
    <property type="component" value="Unassembled WGS sequence"/>
</dbReference>